<dbReference type="Proteomes" id="UP001519293">
    <property type="component" value="Unassembled WGS sequence"/>
</dbReference>
<organism evidence="1 2">
    <name type="scientific">Cytobacillus eiseniae</name>
    <dbReference type="NCBI Taxonomy" id="762947"/>
    <lineage>
        <taxon>Bacteria</taxon>
        <taxon>Bacillati</taxon>
        <taxon>Bacillota</taxon>
        <taxon>Bacilli</taxon>
        <taxon>Bacillales</taxon>
        <taxon>Bacillaceae</taxon>
        <taxon>Cytobacillus</taxon>
    </lineage>
</organism>
<dbReference type="PANTHER" id="PTHR32432:SF3">
    <property type="entry name" value="ETHANOLAMINE UTILIZATION PROTEIN EUTJ"/>
    <property type="match status" value="1"/>
</dbReference>
<dbReference type="SUPFAM" id="SSF53067">
    <property type="entry name" value="Actin-like ATPase domain"/>
    <property type="match status" value="1"/>
</dbReference>
<evidence type="ECO:0000313" key="2">
    <source>
        <dbReference type="Proteomes" id="UP001519293"/>
    </source>
</evidence>
<dbReference type="Pfam" id="PF11104">
    <property type="entry name" value="PilM_2"/>
    <property type="match status" value="1"/>
</dbReference>
<dbReference type="EMBL" id="JAGIKZ010000004">
    <property type="protein sequence ID" value="MBP2240590.1"/>
    <property type="molecule type" value="Genomic_DNA"/>
</dbReference>
<dbReference type="InterPro" id="IPR005883">
    <property type="entry name" value="PilM"/>
</dbReference>
<keyword evidence="2" id="KW-1185">Reference proteome</keyword>
<evidence type="ECO:0000313" key="1">
    <source>
        <dbReference type="EMBL" id="MBP2240590.1"/>
    </source>
</evidence>
<reference evidence="1 2" key="1">
    <citation type="submission" date="2021-03" db="EMBL/GenBank/DDBJ databases">
        <title>Genomic Encyclopedia of Type Strains, Phase IV (KMG-IV): sequencing the most valuable type-strain genomes for metagenomic binning, comparative biology and taxonomic classification.</title>
        <authorList>
            <person name="Goeker M."/>
        </authorList>
    </citation>
    <scope>NUCLEOTIDE SEQUENCE [LARGE SCALE GENOMIC DNA]</scope>
    <source>
        <strain evidence="1 2">DSM 26675</strain>
    </source>
</reference>
<dbReference type="PIRSF" id="PIRSF019169">
    <property type="entry name" value="PilM"/>
    <property type="match status" value="1"/>
</dbReference>
<dbReference type="InterPro" id="IPR050696">
    <property type="entry name" value="FtsA/MreB"/>
</dbReference>
<dbReference type="RefSeq" id="WP_066396395.1">
    <property type="nucleotide sequence ID" value="NZ_JAGIKZ010000004.1"/>
</dbReference>
<sequence>MAFRLQLGKQRAINLIIKDHVIRFTEFKNSDGIQIHRCEERFLPSGIIKEGKIVDHETLIMILEECVSDWKLKNRMVSFLVPDPYIVLRRIKVPAELEEDEIKGYLFMELGSSIHLPFEDPVFDFHLLEQNNSNEMEIILFAAPEDIVTDYTSVLEEVKLRPVAADVSSLALYRLFHKLNSSHITDSLMMIQFDLTTVNVSIFENHQPVFMRHLVMDIDPTDWIITKNERNSGQLLAYSGERIEVLNSLKDIYSEIDKVMNFYRYSIKQGKQQITKVFLDGDHPWLTDIYTEMKESMEVPVTQLDNRTLQMNGEIHNLSSFHLNFGLGLKEV</sequence>
<dbReference type="Gene3D" id="3.30.420.40">
    <property type="match status" value="2"/>
</dbReference>
<gene>
    <name evidence="1" type="ORF">J2Z40_001147</name>
</gene>
<comment type="caution">
    <text evidence="1">The sequence shown here is derived from an EMBL/GenBank/DDBJ whole genome shotgun (WGS) entry which is preliminary data.</text>
</comment>
<dbReference type="PANTHER" id="PTHR32432">
    <property type="entry name" value="CELL DIVISION PROTEIN FTSA-RELATED"/>
    <property type="match status" value="1"/>
</dbReference>
<dbReference type="Gene3D" id="3.30.1490.300">
    <property type="match status" value="1"/>
</dbReference>
<proteinExistence type="predicted"/>
<accession>A0ABS4RCI8</accession>
<name>A0ABS4RCI8_9BACI</name>
<protein>
    <submittedName>
        <fullName evidence="1">Type IV pilus assembly protein PilM</fullName>
    </submittedName>
</protein>
<dbReference type="InterPro" id="IPR043129">
    <property type="entry name" value="ATPase_NBD"/>
</dbReference>